<proteinExistence type="inferred from homology"/>
<dbReference type="Gene3D" id="1.10.150.220">
    <property type="entry name" value="CPI-17"/>
    <property type="match status" value="1"/>
</dbReference>
<dbReference type="GO" id="GO:0004864">
    <property type="term" value="F:protein phosphatase inhibitor activity"/>
    <property type="evidence" value="ECO:0007669"/>
    <property type="project" value="UniProtKB-KW"/>
</dbReference>
<dbReference type="Proteomes" id="UP000050795">
    <property type="component" value="Unassembled WGS sequence"/>
</dbReference>
<dbReference type="InterPro" id="IPR008025">
    <property type="entry name" value="CPI-17"/>
</dbReference>
<dbReference type="WBParaSite" id="TREG1_46320.1">
    <property type="protein sequence ID" value="TREG1_46320.1"/>
    <property type="gene ID" value="TREG1_46320"/>
</dbReference>
<name>A0AA85JWD1_TRIRE</name>
<keyword evidence="2" id="KW-0597">Phosphoprotein</keyword>
<evidence type="ECO:0000256" key="3">
    <source>
        <dbReference type="ARBA" id="ARBA00023272"/>
    </source>
</evidence>
<evidence type="ECO:0000256" key="2">
    <source>
        <dbReference type="ARBA" id="ARBA00022553"/>
    </source>
</evidence>
<evidence type="ECO:0000313" key="5">
    <source>
        <dbReference type="WBParaSite" id="TREG1_46320.1"/>
    </source>
</evidence>
<reference evidence="5" key="2">
    <citation type="submission" date="2023-11" db="UniProtKB">
        <authorList>
            <consortium name="WormBaseParasite"/>
        </authorList>
    </citation>
    <scope>IDENTIFICATION</scope>
</reference>
<accession>A0AA85JWD1</accession>
<keyword evidence="4" id="KW-1185">Reference proteome</keyword>
<comment type="similarity">
    <text evidence="1">Belongs to the PP1 inhibitor family.</text>
</comment>
<keyword evidence="3" id="KW-0650">Protein phosphatase inhibitor</keyword>
<organism evidence="4 5">
    <name type="scientific">Trichobilharzia regenti</name>
    <name type="common">Nasal bird schistosome</name>
    <dbReference type="NCBI Taxonomy" id="157069"/>
    <lineage>
        <taxon>Eukaryota</taxon>
        <taxon>Metazoa</taxon>
        <taxon>Spiralia</taxon>
        <taxon>Lophotrochozoa</taxon>
        <taxon>Platyhelminthes</taxon>
        <taxon>Trematoda</taxon>
        <taxon>Digenea</taxon>
        <taxon>Strigeidida</taxon>
        <taxon>Schistosomatoidea</taxon>
        <taxon>Schistosomatidae</taxon>
        <taxon>Trichobilharzia</taxon>
    </lineage>
</organism>
<sequence length="129" mass="15337">MNLDKNTKEYSHECSERNKNKEVVFAADPPADNSKCKRYSTAKYDRRTRQKIREKIRLENFVFEQLRLLYNTEVDDYDCDIDMDELCALQTNEEKVFNLKVGWNCFLTRFCYRKNLGLVLLSKIKSTSS</sequence>
<dbReference type="Pfam" id="PF05361">
    <property type="entry name" value="PP1_inhibitor"/>
    <property type="match status" value="1"/>
</dbReference>
<dbReference type="GO" id="GO:0005737">
    <property type="term" value="C:cytoplasm"/>
    <property type="evidence" value="ECO:0007669"/>
    <property type="project" value="InterPro"/>
</dbReference>
<evidence type="ECO:0000256" key="1">
    <source>
        <dbReference type="ARBA" id="ARBA00005483"/>
    </source>
</evidence>
<evidence type="ECO:0008006" key="6">
    <source>
        <dbReference type="Google" id="ProtNLM"/>
    </source>
</evidence>
<dbReference type="AlphaFoldDB" id="A0AA85JWD1"/>
<protein>
    <recommendedName>
        <fullName evidence="6">PKC-activated phosphatase-1 inhibitor</fullName>
    </recommendedName>
</protein>
<evidence type="ECO:0000313" key="4">
    <source>
        <dbReference type="Proteomes" id="UP000050795"/>
    </source>
</evidence>
<reference evidence="4" key="1">
    <citation type="submission" date="2022-06" db="EMBL/GenBank/DDBJ databases">
        <authorList>
            <person name="Berger JAMES D."/>
            <person name="Berger JAMES D."/>
        </authorList>
    </citation>
    <scope>NUCLEOTIDE SEQUENCE [LARGE SCALE GENOMIC DNA]</scope>
</reference>
<dbReference type="SUPFAM" id="SSF81790">
    <property type="entry name" value="Myosin phosphatase inhibitor 17kDa protein, CPI-17"/>
    <property type="match status" value="1"/>
</dbReference>
<dbReference type="InterPro" id="IPR036658">
    <property type="entry name" value="CPI-17_sf"/>
</dbReference>